<evidence type="ECO:0000259" key="3">
    <source>
        <dbReference type="Pfam" id="PF00685"/>
    </source>
</evidence>
<protein>
    <recommendedName>
        <fullName evidence="3">Sulfotransferase domain-containing protein</fullName>
    </recommendedName>
</protein>
<dbReference type="InterPro" id="IPR027417">
    <property type="entry name" value="P-loop_NTPase"/>
</dbReference>
<feature type="domain" description="Sulfotransferase" evidence="3">
    <location>
        <begin position="280"/>
        <end position="318"/>
    </location>
</feature>
<comment type="caution">
    <text evidence="4">The sequence shown here is derived from an EMBL/GenBank/DDBJ whole genome shotgun (WGS) entry which is preliminary data.</text>
</comment>
<gene>
    <name evidence="4" type="ORF">LARSCL_LOCUS17885</name>
</gene>
<dbReference type="InterPro" id="IPR000863">
    <property type="entry name" value="Sulfotransferase_dom"/>
</dbReference>
<comment type="similarity">
    <text evidence="1">Belongs to the sulfotransferase 1 family.</text>
</comment>
<name>A0AAV2BAD9_9ARAC</name>
<feature type="domain" description="Sulfotransferase" evidence="3">
    <location>
        <begin position="44"/>
        <end position="244"/>
    </location>
</feature>
<dbReference type="AlphaFoldDB" id="A0AAV2BAD9"/>
<evidence type="ECO:0000313" key="5">
    <source>
        <dbReference type="Proteomes" id="UP001497382"/>
    </source>
</evidence>
<accession>A0AAV2BAD9</accession>
<evidence type="ECO:0000256" key="1">
    <source>
        <dbReference type="ARBA" id="ARBA00005771"/>
    </source>
</evidence>
<dbReference type="Gene3D" id="3.40.50.300">
    <property type="entry name" value="P-loop containing nucleotide triphosphate hydrolases"/>
    <property type="match status" value="1"/>
</dbReference>
<dbReference type="Proteomes" id="UP001497382">
    <property type="component" value="Unassembled WGS sequence"/>
</dbReference>
<organism evidence="4 5">
    <name type="scientific">Larinioides sclopetarius</name>
    <dbReference type="NCBI Taxonomy" id="280406"/>
    <lineage>
        <taxon>Eukaryota</taxon>
        <taxon>Metazoa</taxon>
        <taxon>Ecdysozoa</taxon>
        <taxon>Arthropoda</taxon>
        <taxon>Chelicerata</taxon>
        <taxon>Arachnida</taxon>
        <taxon>Araneae</taxon>
        <taxon>Araneomorphae</taxon>
        <taxon>Entelegynae</taxon>
        <taxon>Araneoidea</taxon>
        <taxon>Araneidae</taxon>
        <taxon>Larinioides</taxon>
    </lineage>
</organism>
<sequence length="327" mass="37823">MSASSEEKTHKYKKPTYKEIDGLRISSAFSEEGYRSALAYKPRPDDLFIVTYPKCGTTWVQNLVALMFRDGKPFTSGLEFFTQAPFLELTGAEGAEKMKRPGSIKIHLPFQKAPYSPEAKYIFIARNPKDCCVSHYYHTKNGIAYVFADGTFDDFFENFIKGEVGFGDYFETTLSWWEHRNDPNVLFITYEELKKDTINTTLKIAGFIGPEYKEKLEKNPKMLQDVIRHSSFDFMNEYMNKHMNEMLTLPKEQIRNNPDIPSGLKALLLWVPDDILKHNETPTSLVRKGIVGDWRNYFSPYQSARMDEKMKEKFAGTGLLDLWKGEI</sequence>
<dbReference type="GO" id="GO:0008146">
    <property type="term" value="F:sulfotransferase activity"/>
    <property type="evidence" value="ECO:0007669"/>
    <property type="project" value="InterPro"/>
</dbReference>
<keyword evidence="5" id="KW-1185">Reference proteome</keyword>
<evidence type="ECO:0000256" key="2">
    <source>
        <dbReference type="ARBA" id="ARBA00022679"/>
    </source>
</evidence>
<evidence type="ECO:0000313" key="4">
    <source>
        <dbReference type="EMBL" id="CAL1292862.1"/>
    </source>
</evidence>
<proteinExistence type="inferred from homology"/>
<dbReference type="PANTHER" id="PTHR11783">
    <property type="entry name" value="SULFOTRANSFERASE SULT"/>
    <property type="match status" value="1"/>
</dbReference>
<dbReference type="EMBL" id="CAXIEN010000314">
    <property type="protein sequence ID" value="CAL1292862.1"/>
    <property type="molecule type" value="Genomic_DNA"/>
</dbReference>
<reference evidence="4 5" key="1">
    <citation type="submission" date="2024-04" db="EMBL/GenBank/DDBJ databases">
        <authorList>
            <person name="Rising A."/>
            <person name="Reimegard J."/>
            <person name="Sonavane S."/>
            <person name="Akerstrom W."/>
            <person name="Nylinder S."/>
            <person name="Hedman E."/>
            <person name="Kallberg Y."/>
        </authorList>
    </citation>
    <scope>NUCLEOTIDE SEQUENCE [LARGE SCALE GENOMIC DNA]</scope>
</reference>
<keyword evidence="2" id="KW-0808">Transferase</keyword>
<dbReference type="SUPFAM" id="SSF52540">
    <property type="entry name" value="P-loop containing nucleoside triphosphate hydrolases"/>
    <property type="match status" value="1"/>
</dbReference>
<dbReference type="Pfam" id="PF00685">
    <property type="entry name" value="Sulfotransfer_1"/>
    <property type="match status" value="2"/>
</dbReference>